<evidence type="ECO:0000256" key="5">
    <source>
        <dbReference type="ARBA" id="ARBA00022645"/>
    </source>
</evidence>
<evidence type="ECO:0000256" key="16">
    <source>
        <dbReference type="ARBA" id="ARBA00049902"/>
    </source>
</evidence>
<dbReference type="SUPFAM" id="SSF56601">
    <property type="entry name" value="beta-lactamase/transpeptidase-like"/>
    <property type="match status" value="1"/>
</dbReference>
<comment type="similarity">
    <text evidence="3">In the N-terminal section; belongs to the glycosyltransferase 51 family.</text>
</comment>
<dbReference type="AlphaFoldDB" id="A0A494ZYF1"/>
<dbReference type="Gene3D" id="3.40.710.10">
    <property type="entry name" value="DD-peptidase/beta-lactamase superfamily"/>
    <property type="match status" value="1"/>
</dbReference>
<keyword evidence="10" id="KW-0133">Cell shape</keyword>
<dbReference type="GO" id="GO:0071555">
    <property type="term" value="P:cell wall organization"/>
    <property type="evidence" value="ECO:0007669"/>
    <property type="project" value="UniProtKB-KW"/>
</dbReference>
<evidence type="ECO:0000256" key="4">
    <source>
        <dbReference type="ARBA" id="ARBA00022475"/>
    </source>
</evidence>
<keyword evidence="7" id="KW-0328">Glycosyltransferase</keyword>
<comment type="caution">
    <text evidence="20">The sequence shown here is derived from an EMBL/GenBank/DDBJ whole genome shotgun (WGS) entry which is preliminary data.</text>
</comment>
<proteinExistence type="inferred from homology"/>
<evidence type="ECO:0000256" key="11">
    <source>
        <dbReference type="ARBA" id="ARBA00022984"/>
    </source>
</evidence>
<dbReference type="InterPro" id="IPR036950">
    <property type="entry name" value="PBP_transglycosylase"/>
</dbReference>
<evidence type="ECO:0000256" key="14">
    <source>
        <dbReference type="ARBA" id="ARBA00023316"/>
    </source>
</evidence>
<dbReference type="GO" id="GO:0008955">
    <property type="term" value="F:peptidoglycan glycosyltransferase activity"/>
    <property type="evidence" value="ECO:0007669"/>
    <property type="project" value="UniProtKB-EC"/>
</dbReference>
<feature type="domain" description="Penicillin-binding protein transpeptidase" evidence="18">
    <location>
        <begin position="322"/>
        <end position="567"/>
    </location>
</feature>
<evidence type="ECO:0000256" key="2">
    <source>
        <dbReference type="ARBA" id="ARBA00007090"/>
    </source>
</evidence>
<dbReference type="InterPro" id="IPR023346">
    <property type="entry name" value="Lysozyme-like_dom_sf"/>
</dbReference>
<name>A0A494ZYF1_9BACI</name>
<comment type="similarity">
    <text evidence="2">In the C-terminal section; belongs to the transpeptidase family.</text>
</comment>
<evidence type="ECO:0000256" key="15">
    <source>
        <dbReference type="ARBA" id="ARBA00034000"/>
    </source>
</evidence>
<dbReference type="Pfam" id="PF00905">
    <property type="entry name" value="Transpeptidase"/>
    <property type="match status" value="1"/>
</dbReference>
<feature type="domain" description="Glycosyl transferase family 51" evidence="19">
    <location>
        <begin position="56"/>
        <end position="230"/>
    </location>
</feature>
<dbReference type="SUPFAM" id="SSF53955">
    <property type="entry name" value="Lysozyme-like"/>
    <property type="match status" value="1"/>
</dbReference>
<keyword evidence="9" id="KW-0378">Hydrolase</keyword>
<evidence type="ECO:0000256" key="7">
    <source>
        <dbReference type="ARBA" id="ARBA00022676"/>
    </source>
</evidence>
<dbReference type="PANTHER" id="PTHR32282:SF11">
    <property type="entry name" value="PENICILLIN-BINDING PROTEIN 1B"/>
    <property type="match status" value="1"/>
</dbReference>
<keyword evidence="4" id="KW-1003">Cell membrane</keyword>
<evidence type="ECO:0000259" key="19">
    <source>
        <dbReference type="Pfam" id="PF00912"/>
    </source>
</evidence>
<evidence type="ECO:0000256" key="1">
    <source>
        <dbReference type="ARBA" id="ARBA00004236"/>
    </source>
</evidence>
<dbReference type="GO" id="GO:0008360">
    <property type="term" value="P:regulation of cell shape"/>
    <property type="evidence" value="ECO:0007669"/>
    <property type="project" value="UniProtKB-KW"/>
</dbReference>
<evidence type="ECO:0000256" key="6">
    <source>
        <dbReference type="ARBA" id="ARBA00022670"/>
    </source>
</evidence>
<organism evidence="20 21">
    <name type="scientific">Oceanobacillus halophilus</name>
    <dbReference type="NCBI Taxonomy" id="930130"/>
    <lineage>
        <taxon>Bacteria</taxon>
        <taxon>Bacillati</taxon>
        <taxon>Bacillota</taxon>
        <taxon>Bacilli</taxon>
        <taxon>Bacillales</taxon>
        <taxon>Bacillaceae</taxon>
        <taxon>Oceanobacillus</taxon>
    </lineage>
</organism>
<dbReference type="InterPro" id="IPR050396">
    <property type="entry name" value="Glycosyltr_51/Transpeptidase"/>
</dbReference>
<comment type="subcellular location">
    <subcellularLocation>
        <location evidence="1">Cell membrane</location>
    </subcellularLocation>
</comment>
<dbReference type="NCBIfam" id="TIGR02074">
    <property type="entry name" value="PBP_1a_fam"/>
    <property type="match status" value="1"/>
</dbReference>
<accession>A0A494ZYF1</accession>
<keyword evidence="11" id="KW-0573">Peptidoglycan synthesis</keyword>
<keyword evidence="17" id="KW-1133">Transmembrane helix</keyword>
<evidence type="ECO:0000256" key="10">
    <source>
        <dbReference type="ARBA" id="ARBA00022960"/>
    </source>
</evidence>
<dbReference type="InterPro" id="IPR001264">
    <property type="entry name" value="Glyco_trans_51"/>
</dbReference>
<keyword evidence="14" id="KW-0961">Cell wall biogenesis/degradation</keyword>
<keyword evidence="21" id="KW-1185">Reference proteome</keyword>
<evidence type="ECO:0000259" key="18">
    <source>
        <dbReference type="Pfam" id="PF00905"/>
    </source>
</evidence>
<keyword evidence="8" id="KW-0808">Transferase</keyword>
<evidence type="ECO:0000313" key="21">
    <source>
        <dbReference type="Proteomes" id="UP000269301"/>
    </source>
</evidence>
<feature type="transmembrane region" description="Helical" evidence="17">
    <location>
        <begin position="12"/>
        <end position="37"/>
    </location>
</feature>
<evidence type="ECO:0000256" key="17">
    <source>
        <dbReference type="SAM" id="Phobius"/>
    </source>
</evidence>
<evidence type="ECO:0000256" key="13">
    <source>
        <dbReference type="ARBA" id="ARBA00023268"/>
    </source>
</evidence>
<dbReference type="Pfam" id="PF00912">
    <property type="entry name" value="Transgly"/>
    <property type="match status" value="1"/>
</dbReference>
<keyword evidence="13" id="KW-0511">Multifunctional enzyme</keyword>
<evidence type="ECO:0000256" key="12">
    <source>
        <dbReference type="ARBA" id="ARBA00023136"/>
    </source>
</evidence>
<gene>
    <name evidence="20" type="ORF">D8M06_13695</name>
</gene>
<reference evidence="20 21" key="1">
    <citation type="journal article" date="2016" name="Int. J. Syst. Evol. Microbiol.">
        <title>Oceanobacillus halophilus sp. nov., a novel moderately halophilic bacterium from a hypersaline lake.</title>
        <authorList>
            <person name="Amoozegar M.A."/>
            <person name="Bagheri M."/>
            <person name="Makhdoumi A."/>
            <person name="Nikou M.M."/>
            <person name="Fazeli S.A.S."/>
            <person name="Schumann P."/>
            <person name="Sproer C."/>
            <person name="Sanchez-Porro C."/>
            <person name="Ventosa A."/>
        </authorList>
    </citation>
    <scope>NUCLEOTIDE SEQUENCE [LARGE SCALE GENOMIC DNA]</scope>
    <source>
        <strain evidence="20 21">DSM 23996</strain>
    </source>
</reference>
<comment type="catalytic activity">
    <reaction evidence="16">
        <text>[GlcNAc-(1-&gt;4)-Mur2Ac(oyl-L-Ala-gamma-D-Glu-L-Lys-D-Ala-D-Ala)](n)-di-trans,octa-cis-undecaprenyl diphosphate + beta-D-GlcNAc-(1-&gt;4)-Mur2Ac(oyl-L-Ala-gamma-D-Glu-L-Lys-D-Ala-D-Ala)-di-trans,octa-cis-undecaprenyl diphosphate = [GlcNAc-(1-&gt;4)-Mur2Ac(oyl-L-Ala-gamma-D-Glu-L-Lys-D-Ala-D-Ala)](n+1)-di-trans,octa-cis-undecaprenyl diphosphate + di-trans,octa-cis-undecaprenyl diphosphate + H(+)</text>
        <dbReference type="Rhea" id="RHEA:23708"/>
        <dbReference type="Rhea" id="RHEA-COMP:9602"/>
        <dbReference type="Rhea" id="RHEA-COMP:9603"/>
        <dbReference type="ChEBI" id="CHEBI:15378"/>
        <dbReference type="ChEBI" id="CHEBI:58405"/>
        <dbReference type="ChEBI" id="CHEBI:60033"/>
        <dbReference type="ChEBI" id="CHEBI:78435"/>
        <dbReference type="EC" id="2.4.99.28"/>
    </reaction>
</comment>
<keyword evidence="6" id="KW-0645">Protease</keyword>
<keyword evidence="5" id="KW-0121">Carboxypeptidase</keyword>
<dbReference type="GO" id="GO:0005886">
    <property type="term" value="C:plasma membrane"/>
    <property type="evidence" value="ECO:0007669"/>
    <property type="project" value="UniProtKB-SubCell"/>
</dbReference>
<dbReference type="EMBL" id="RBZP01000012">
    <property type="protein sequence ID" value="RKQ31540.1"/>
    <property type="molecule type" value="Genomic_DNA"/>
</dbReference>
<evidence type="ECO:0000256" key="8">
    <source>
        <dbReference type="ARBA" id="ARBA00022679"/>
    </source>
</evidence>
<dbReference type="GO" id="GO:0009252">
    <property type="term" value="P:peptidoglycan biosynthetic process"/>
    <property type="evidence" value="ECO:0007669"/>
    <property type="project" value="UniProtKB-KW"/>
</dbReference>
<protein>
    <submittedName>
        <fullName evidence="20">PBP1A family penicillin-binding protein</fullName>
    </submittedName>
</protein>
<dbReference type="Proteomes" id="UP000269301">
    <property type="component" value="Unassembled WGS sequence"/>
</dbReference>
<dbReference type="InterPro" id="IPR012338">
    <property type="entry name" value="Beta-lactam/transpept-like"/>
</dbReference>
<dbReference type="OrthoDB" id="9766909at2"/>
<dbReference type="GO" id="GO:0030288">
    <property type="term" value="C:outer membrane-bounded periplasmic space"/>
    <property type="evidence" value="ECO:0007669"/>
    <property type="project" value="TreeGrafter"/>
</dbReference>
<keyword evidence="17" id="KW-0812">Transmembrane</keyword>
<dbReference type="GO" id="GO:0009002">
    <property type="term" value="F:serine-type D-Ala-D-Ala carboxypeptidase activity"/>
    <property type="evidence" value="ECO:0007669"/>
    <property type="project" value="UniProtKB-EC"/>
</dbReference>
<keyword evidence="12 17" id="KW-0472">Membrane</keyword>
<evidence type="ECO:0000256" key="9">
    <source>
        <dbReference type="ARBA" id="ARBA00022801"/>
    </source>
</evidence>
<evidence type="ECO:0000256" key="3">
    <source>
        <dbReference type="ARBA" id="ARBA00007739"/>
    </source>
</evidence>
<comment type="catalytic activity">
    <reaction evidence="15">
        <text>Preferential cleavage: (Ac)2-L-Lys-D-Ala-|-D-Ala. Also transpeptidation of peptidyl-alanyl moieties that are N-acyl substituents of D-alanine.</text>
        <dbReference type="EC" id="3.4.16.4"/>
    </reaction>
</comment>
<dbReference type="FunFam" id="1.10.3810.10:FF:000001">
    <property type="entry name" value="Penicillin-binding protein 1A"/>
    <property type="match status" value="1"/>
</dbReference>
<dbReference type="Gene3D" id="1.10.3810.10">
    <property type="entry name" value="Biosynthetic peptidoglycan transglycosylase-like"/>
    <property type="match status" value="1"/>
</dbReference>
<dbReference type="RefSeq" id="WP_121204970.1">
    <property type="nucleotide sequence ID" value="NZ_RBZP01000012.1"/>
</dbReference>
<dbReference type="GO" id="GO:0006508">
    <property type="term" value="P:proteolysis"/>
    <property type="evidence" value="ECO:0007669"/>
    <property type="project" value="UniProtKB-KW"/>
</dbReference>
<evidence type="ECO:0000313" key="20">
    <source>
        <dbReference type="EMBL" id="RKQ31540.1"/>
    </source>
</evidence>
<sequence length="679" mass="76145">MKKRRFKKYRLIGKAVLGLIGLAFISLLGIYFVSFMLGPPPLTNEENTIYYSDSNQVIGEERGVENRYWVDLEDMSPYIIDATLIIEDQHFRDHFGFDLKRIAGAVLKNIKTLSLSEGASTLTQQLARNLYLTHDKTWDRKIKEAFYTVRLEMYYSKAEILEGYLNSIYYGHGAYGIEAASRYFFDKSAGELDLAEASMLAGVPKGATYYSPLNNKENADHRQKRILSLMLENDMITEEEFKVASNTELTYSEKKRENKNSIGPYFQDVVLKEASNILDLDEESVRSGGYQIFTTLNADKQTSLEDFISSTIPETTDMQIGAMSMEPNTGAIKALVGGRNYEKSPFNRAMSARRMAGSTFKPFLYYAALENGYTATTMLASKPTVFELEEGKVYQPSNFNDYYAYESISLAQALALSDNIYAVKTNMFLTPERLVKAARKFGIHGDLPAVPSLALGTASVTVKEMVTGYGMIANGGHQIDGYAIEKIIDRNDRTVYERPKENGELVLDPQQTFILSDLMTGMFDRMLDGYTSVTGAPIADELTRTYAGKSGTTSSDSWMVGFSPQLVTGVWAGYDDNRTMQVVAEKGYPKEIWASFMEKAHEELPQEPFKVPPGVVGVAVDPETGDLATPYCEVSRVMYFEEGSEPTSYCTKHFHGDESDDKEDDKGTIERFFDSFFGD</sequence>
<dbReference type="InterPro" id="IPR001460">
    <property type="entry name" value="PCN-bd_Tpept"/>
</dbReference>
<dbReference type="PANTHER" id="PTHR32282">
    <property type="entry name" value="BINDING PROTEIN TRANSPEPTIDASE, PUTATIVE-RELATED"/>
    <property type="match status" value="1"/>
</dbReference>
<dbReference type="GO" id="GO:0008658">
    <property type="term" value="F:penicillin binding"/>
    <property type="evidence" value="ECO:0007669"/>
    <property type="project" value="InterPro"/>
</dbReference>